<dbReference type="Pfam" id="PF02634">
    <property type="entry name" value="FdhD-NarQ"/>
    <property type="match status" value="2"/>
</dbReference>
<dbReference type="GO" id="GO:0016783">
    <property type="term" value="F:sulfurtransferase activity"/>
    <property type="evidence" value="ECO:0007669"/>
    <property type="project" value="InterPro"/>
</dbReference>
<dbReference type="EMBL" id="DSLA01000010">
    <property type="protein sequence ID" value="HEH34632.1"/>
    <property type="molecule type" value="Genomic_DNA"/>
</dbReference>
<dbReference type="GO" id="GO:0006777">
    <property type="term" value="P:Mo-molybdopterin cofactor biosynthetic process"/>
    <property type="evidence" value="ECO:0007669"/>
    <property type="project" value="UniProtKB-KW"/>
</dbReference>
<keyword evidence="1" id="KW-0963">Cytoplasm</keyword>
<gene>
    <name evidence="3" type="primary">fdhD</name>
    <name evidence="3" type="ORF">ENP88_00440</name>
</gene>
<evidence type="ECO:0000256" key="2">
    <source>
        <dbReference type="ARBA" id="ARBA00023150"/>
    </source>
</evidence>
<reference evidence="3" key="1">
    <citation type="journal article" date="2020" name="mSystems">
        <title>Genome- and Community-Level Interaction Insights into Carbon Utilization and Element Cycling Functions of Hydrothermarchaeota in Hydrothermal Sediment.</title>
        <authorList>
            <person name="Zhou Z."/>
            <person name="Liu Y."/>
            <person name="Xu W."/>
            <person name="Pan J."/>
            <person name="Luo Z.H."/>
            <person name="Li M."/>
        </authorList>
    </citation>
    <scope>NUCLEOTIDE SEQUENCE [LARGE SCALE GENOMIC DNA]</scope>
    <source>
        <strain evidence="3">SpSt-26</strain>
    </source>
</reference>
<protein>
    <submittedName>
        <fullName evidence="3">Formate dehydrogenase accessory sulfurtransferase FdhD</fullName>
    </submittedName>
</protein>
<keyword evidence="2" id="KW-0501">Molybdenum cofactor biosynthesis</keyword>
<organism evidence="3">
    <name type="scientific">Archaeoglobus fulgidus</name>
    <dbReference type="NCBI Taxonomy" id="2234"/>
    <lineage>
        <taxon>Archaea</taxon>
        <taxon>Methanobacteriati</taxon>
        <taxon>Methanobacteriota</taxon>
        <taxon>Archaeoglobi</taxon>
        <taxon>Archaeoglobales</taxon>
        <taxon>Archaeoglobaceae</taxon>
        <taxon>Archaeoglobus</taxon>
    </lineage>
</organism>
<dbReference type="SUPFAM" id="SSF53927">
    <property type="entry name" value="Cytidine deaminase-like"/>
    <property type="match status" value="1"/>
</dbReference>
<evidence type="ECO:0000313" key="3">
    <source>
        <dbReference type="EMBL" id="HEH34632.1"/>
    </source>
</evidence>
<dbReference type="Gene3D" id="3.10.20.10">
    <property type="match status" value="1"/>
</dbReference>
<dbReference type="InterPro" id="IPR003786">
    <property type="entry name" value="FdhD"/>
</dbReference>
<dbReference type="Gene3D" id="3.40.140.10">
    <property type="entry name" value="Cytidine Deaminase, domain 2"/>
    <property type="match status" value="1"/>
</dbReference>
<proteinExistence type="predicted"/>
<dbReference type="NCBIfam" id="TIGR00129">
    <property type="entry name" value="fdhD_narQ"/>
    <property type="match status" value="1"/>
</dbReference>
<dbReference type="AlphaFoldDB" id="A0A7J2THY7"/>
<sequence length="206" mass="22564">MIRIIGEPLEIAQEREITFIINGVPSKFACTPKMLKELAIGFAISEGIAEKIEDIEVKILEDSVVIKANGVKRGFKKIEPRVKFKLEDLKRSLSLIEIEEYRKTRGYHVAVVVGRNSFFRAYDVGRHNAVDKAIGLALLNGANLEESYLLLSGRISLGIVTKCLNAGIPLVVSKAAIFDSAIEFCEKTGLSAVSFATNIAIGKAIE</sequence>
<dbReference type="PANTHER" id="PTHR30592:SF1">
    <property type="entry name" value="SULFUR CARRIER PROTEIN FDHD"/>
    <property type="match status" value="1"/>
</dbReference>
<evidence type="ECO:0000256" key="1">
    <source>
        <dbReference type="ARBA" id="ARBA00022490"/>
    </source>
</evidence>
<dbReference type="PANTHER" id="PTHR30592">
    <property type="entry name" value="FORMATE DEHYDROGENASE"/>
    <property type="match status" value="1"/>
</dbReference>
<comment type="caution">
    <text evidence="3">The sequence shown here is derived from an EMBL/GenBank/DDBJ whole genome shotgun (WGS) entry which is preliminary data.</text>
</comment>
<keyword evidence="3" id="KW-0808">Transferase</keyword>
<dbReference type="InterPro" id="IPR016193">
    <property type="entry name" value="Cytidine_deaminase-like"/>
</dbReference>
<name>A0A7J2THY7_ARCFL</name>
<accession>A0A7J2THY7</accession>